<dbReference type="GeneID" id="97610297"/>
<organism evidence="2 3">
    <name type="scientific">Methanospirillum stamsii</name>
    <dbReference type="NCBI Taxonomy" id="1277351"/>
    <lineage>
        <taxon>Archaea</taxon>
        <taxon>Methanobacteriati</taxon>
        <taxon>Methanobacteriota</taxon>
        <taxon>Stenosarchaea group</taxon>
        <taxon>Methanomicrobia</taxon>
        <taxon>Methanomicrobiales</taxon>
        <taxon>Methanospirillaceae</taxon>
        <taxon>Methanospirillum</taxon>
    </lineage>
</organism>
<feature type="transmembrane region" description="Helical" evidence="1">
    <location>
        <begin position="6"/>
        <end position="25"/>
    </location>
</feature>
<dbReference type="EMBL" id="QGMZ01000009">
    <property type="protein sequence ID" value="PWR75564.1"/>
    <property type="molecule type" value="Genomic_DNA"/>
</dbReference>
<comment type="caution">
    <text evidence="2">The sequence shown here is derived from an EMBL/GenBank/DDBJ whole genome shotgun (WGS) entry which is preliminary data.</text>
</comment>
<evidence type="ECO:0000313" key="3">
    <source>
        <dbReference type="Proteomes" id="UP000245934"/>
    </source>
</evidence>
<protein>
    <submittedName>
        <fullName evidence="2">Uncharacterized protein</fullName>
    </submittedName>
</protein>
<name>A0A2V2N644_9EURY</name>
<gene>
    <name evidence="2" type="ORF">DLD82_04145</name>
</gene>
<dbReference type="RefSeq" id="WP_109939850.1">
    <property type="nucleotide sequence ID" value="NZ_CP176366.1"/>
</dbReference>
<dbReference type="OrthoDB" id="147312at2157"/>
<reference evidence="2 3" key="1">
    <citation type="submission" date="2018-05" db="EMBL/GenBank/DDBJ databases">
        <title>Draft genome of Methanospirillum stamsii Pt1.</title>
        <authorList>
            <person name="Dueholm M.S."/>
            <person name="Nielsen P.H."/>
            <person name="Bakmann L.F."/>
            <person name="Otzen D.E."/>
        </authorList>
    </citation>
    <scope>NUCLEOTIDE SEQUENCE [LARGE SCALE GENOMIC DNA]</scope>
    <source>
        <strain evidence="2 3">Pt1</strain>
    </source>
</reference>
<keyword evidence="3" id="KW-1185">Reference proteome</keyword>
<evidence type="ECO:0000313" key="2">
    <source>
        <dbReference type="EMBL" id="PWR75564.1"/>
    </source>
</evidence>
<keyword evidence="1" id="KW-0812">Transmembrane</keyword>
<dbReference type="AlphaFoldDB" id="A0A2V2N644"/>
<feature type="transmembrane region" description="Helical" evidence="1">
    <location>
        <begin position="37"/>
        <end position="55"/>
    </location>
</feature>
<keyword evidence="1" id="KW-1133">Transmembrane helix</keyword>
<evidence type="ECO:0000256" key="1">
    <source>
        <dbReference type="SAM" id="Phobius"/>
    </source>
</evidence>
<proteinExistence type="predicted"/>
<dbReference type="Proteomes" id="UP000245934">
    <property type="component" value="Unassembled WGS sequence"/>
</dbReference>
<feature type="transmembrane region" description="Helical" evidence="1">
    <location>
        <begin position="85"/>
        <end position="105"/>
    </location>
</feature>
<accession>A0A2V2N644</accession>
<sequence>MELTLTAVLMFILALIVSAVIIYLITKFFGETEDIKTAIIAALVGTIIYTIIYAIIGQGLIAAFIAGIVWLIALQKLYSIGWMKSLLIAVVIWIVTSVVGLVLPVI</sequence>
<keyword evidence="1" id="KW-0472">Membrane</keyword>